<evidence type="ECO:0000256" key="6">
    <source>
        <dbReference type="ARBA" id="ARBA00023002"/>
    </source>
</evidence>
<evidence type="ECO:0000259" key="7">
    <source>
        <dbReference type="PROSITE" id="PS51330"/>
    </source>
</evidence>
<evidence type="ECO:0000256" key="2">
    <source>
        <dbReference type="ARBA" id="ARBA00009539"/>
    </source>
</evidence>
<keyword evidence="5" id="KW-0521">NADP</keyword>
<proteinExistence type="inferred from homology"/>
<evidence type="ECO:0000256" key="4">
    <source>
        <dbReference type="ARBA" id="ARBA00022563"/>
    </source>
</evidence>
<reference evidence="8 9" key="1">
    <citation type="submission" date="2020-02" db="EMBL/GenBank/DDBJ databases">
        <title>Genome assembly of a novel Clostridium senegalense strain.</title>
        <authorList>
            <person name="Gupta T.B."/>
            <person name="Jauregui R."/>
            <person name="Maclean P."/>
            <person name="Nawarathana A."/>
            <person name="Brightwell G."/>
        </authorList>
    </citation>
    <scope>NUCLEOTIDE SEQUENCE [LARGE SCALE GENOMIC DNA]</scope>
    <source>
        <strain evidence="8 9">AGRFS4</strain>
    </source>
</reference>
<dbReference type="GO" id="GO:0050661">
    <property type="term" value="F:NADP binding"/>
    <property type="evidence" value="ECO:0007669"/>
    <property type="project" value="InterPro"/>
</dbReference>
<organism evidence="8 9">
    <name type="scientific">Clostridium senegalense</name>
    <dbReference type="NCBI Taxonomy" id="1465809"/>
    <lineage>
        <taxon>Bacteria</taxon>
        <taxon>Bacillati</taxon>
        <taxon>Bacillota</taxon>
        <taxon>Clostridia</taxon>
        <taxon>Eubacteriales</taxon>
        <taxon>Clostridiaceae</taxon>
        <taxon>Clostridium</taxon>
    </lineage>
</organism>
<dbReference type="GO" id="GO:0006730">
    <property type="term" value="P:one-carbon metabolic process"/>
    <property type="evidence" value="ECO:0007669"/>
    <property type="project" value="UniProtKB-KW"/>
</dbReference>
<evidence type="ECO:0000256" key="1">
    <source>
        <dbReference type="ARBA" id="ARBA00004903"/>
    </source>
</evidence>
<dbReference type="GO" id="GO:0046452">
    <property type="term" value="P:dihydrofolate metabolic process"/>
    <property type="evidence" value="ECO:0007669"/>
    <property type="project" value="TreeGrafter"/>
</dbReference>
<evidence type="ECO:0000256" key="5">
    <source>
        <dbReference type="ARBA" id="ARBA00022857"/>
    </source>
</evidence>
<evidence type="ECO:0000313" key="9">
    <source>
        <dbReference type="Proteomes" id="UP000481872"/>
    </source>
</evidence>
<dbReference type="Proteomes" id="UP000481872">
    <property type="component" value="Unassembled WGS sequence"/>
</dbReference>
<dbReference type="SUPFAM" id="SSF53597">
    <property type="entry name" value="Dihydrofolate reductase-like"/>
    <property type="match status" value="1"/>
</dbReference>
<dbReference type="UniPathway" id="UPA00077">
    <property type="reaction ID" value="UER00158"/>
</dbReference>
<dbReference type="InterPro" id="IPR024072">
    <property type="entry name" value="DHFR-like_dom_sf"/>
</dbReference>
<evidence type="ECO:0000256" key="3">
    <source>
        <dbReference type="ARBA" id="ARBA00012856"/>
    </source>
</evidence>
<dbReference type="PANTHER" id="PTHR48069:SF3">
    <property type="entry name" value="DIHYDROFOLATE REDUCTASE"/>
    <property type="match status" value="1"/>
</dbReference>
<evidence type="ECO:0000313" key="8">
    <source>
        <dbReference type="EMBL" id="NEU03651.1"/>
    </source>
</evidence>
<name>A0A6M0H1A1_9CLOT</name>
<dbReference type="AlphaFoldDB" id="A0A6M0H1A1"/>
<keyword evidence="4" id="KW-0554">One-carbon metabolism</keyword>
<keyword evidence="6" id="KW-0560">Oxidoreductase</keyword>
<protein>
    <recommendedName>
        <fullName evidence="3">dihydrofolate reductase</fullName>
        <ecNumber evidence="3">1.5.1.3</ecNumber>
    </recommendedName>
</protein>
<keyword evidence="9" id="KW-1185">Reference proteome</keyword>
<dbReference type="GO" id="GO:0046654">
    <property type="term" value="P:tetrahydrofolate biosynthetic process"/>
    <property type="evidence" value="ECO:0007669"/>
    <property type="project" value="UniProtKB-UniPathway"/>
</dbReference>
<comment type="caution">
    <text evidence="8">The sequence shown here is derived from an EMBL/GenBank/DDBJ whole genome shotgun (WGS) entry which is preliminary data.</text>
</comment>
<dbReference type="CDD" id="cd00209">
    <property type="entry name" value="DHFR"/>
    <property type="match status" value="1"/>
</dbReference>
<dbReference type="RefSeq" id="WP_061995431.1">
    <property type="nucleotide sequence ID" value="NZ_JAAGPU010000002.1"/>
</dbReference>
<dbReference type="PROSITE" id="PS51330">
    <property type="entry name" value="DHFR_2"/>
    <property type="match status" value="1"/>
</dbReference>
<sequence>MNIIVAVDENYGIGCKGNLLVNIREDLKFFKDTTIGKVVVMGRKTRESLPNMEPLKDRVNIVITKQKGYKADGFFIVNSLEELFLTLKNYNSDDIFCIGGESIYSLLAPYCNYAYVTKIHEKYNSDKNFFDIDNNKNWKLIKKEKAMMSKENNIKFNFNIYENTKI</sequence>
<dbReference type="GO" id="GO:0004146">
    <property type="term" value="F:dihydrofolate reductase activity"/>
    <property type="evidence" value="ECO:0007669"/>
    <property type="project" value="UniProtKB-EC"/>
</dbReference>
<gene>
    <name evidence="8" type="ORF">G3M99_02035</name>
</gene>
<dbReference type="GO" id="GO:0046655">
    <property type="term" value="P:folic acid metabolic process"/>
    <property type="evidence" value="ECO:0007669"/>
    <property type="project" value="TreeGrafter"/>
</dbReference>
<dbReference type="EC" id="1.5.1.3" evidence="3"/>
<comment type="similarity">
    <text evidence="2">Belongs to the dihydrofolate reductase family.</text>
</comment>
<accession>A0A6M0H1A1</accession>
<feature type="domain" description="DHFR" evidence="7">
    <location>
        <begin position="1"/>
        <end position="163"/>
    </location>
</feature>
<dbReference type="PRINTS" id="PR00070">
    <property type="entry name" value="DHFR"/>
</dbReference>
<dbReference type="InterPro" id="IPR001796">
    <property type="entry name" value="DHFR_dom"/>
</dbReference>
<dbReference type="InterPro" id="IPR012259">
    <property type="entry name" value="DHFR"/>
</dbReference>
<dbReference type="Pfam" id="PF00186">
    <property type="entry name" value="DHFR_1"/>
    <property type="match status" value="1"/>
</dbReference>
<dbReference type="EMBL" id="JAAGPU010000002">
    <property type="protein sequence ID" value="NEU03651.1"/>
    <property type="molecule type" value="Genomic_DNA"/>
</dbReference>
<dbReference type="PANTHER" id="PTHR48069">
    <property type="entry name" value="DIHYDROFOLATE REDUCTASE"/>
    <property type="match status" value="1"/>
</dbReference>
<comment type="pathway">
    <text evidence="1">Cofactor biosynthesis; tetrahydrofolate biosynthesis; 5,6,7,8-tetrahydrofolate from 7,8-dihydrofolate: step 1/1.</text>
</comment>
<dbReference type="Gene3D" id="3.40.430.10">
    <property type="entry name" value="Dihydrofolate Reductase, subunit A"/>
    <property type="match status" value="1"/>
</dbReference>